<organism evidence="7 8">
    <name type="scientific">Paenibacillus phytohabitans</name>
    <dbReference type="NCBI Taxonomy" id="2654978"/>
    <lineage>
        <taxon>Bacteria</taxon>
        <taxon>Bacillati</taxon>
        <taxon>Bacillota</taxon>
        <taxon>Bacilli</taxon>
        <taxon>Bacillales</taxon>
        <taxon>Paenibacillaceae</taxon>
        <taxon>Paenibacillus</taxon>
    </lineage>
</organism>
<reference evidence="7 8" key="1">
    <citation type="submission" date="2019-10" db="EMBL/GenBank/DDBJ databases">
        <title>Description of Paenibacillus terricola sp. nov.</title>
        <authorList>
            <person name="Carlier A."/>
            <person name="Qi S."/>
        </authorList>
    </citation>
    <scope>NUCLEOTIDE SEQUENCE [LARGE SCALE GENOMIC DNA]</scope>
    <source>
        <strain evidence="7 8">LMG 31459</strain>
    </source>
</reference>
<evidence type="ECO:0000313" key="8">
    <source>
        <dbReference type="Proteomes" id="UP000596857"/>
    </source>
</evidence>
<dbReference type="InterPro" id="IPR001182">
    <property type="entry name" value="FtsW/RodA"/>
</dbReference>
<comment type="subcellular location">
    <subcellularLocation>
        <location evidence="1">Membrane</location>
        <topology evidence="1">Multi-pass membrane protein</topology>
    </subcellularLocation>
</comment>
<proteinExistence type="predicted"/>
<feature type="transmembrane region" description="Helical" evidence="6">
    <location>
        <begin position="272"/>
        <end position="289"/>
    </location>
</feature>
<dbReference type="EMBL" id="WHOB01000069">
    <property type="protein sequence ID" value="NOU81977.1"/>
    <property type="molecule type" value="Genomic_DNA"/>
</dbReference>
<feature type="transmembrane region" description="Helical" evidence="6">
    <location>
        <begin position="188"/>
        <end position="210"/>
    </location>
</feature>
<dbReference type="Proteomes" id="UP000596857">
    <property type="component" value="Unassembled WGS sequence"/>
</dbReference>
<feature type="transmembrane region" description="Helical" evidence="6">
    <location>
        <begin position="138"/>
        <end position="156"/>
    </location>
</feature>
<evidence type="ECO:0000256" key="1">
    <source>
        <dbReference type="ARBA" id="ARBA00004141"/>
    </source>
</evidence>
<feature type="transmembrane region" description="Helical" evidence="6">
    <location>
        <begin position="350"/>
        <end position="372"/>
    </location>
</feature>
<name>A0ABX1YLP1_9BACL</name>
<accession>A0ABX1YLP1</accession>
<evidence type="ECO:0000256" key="4">
    <source>
        <dbReference type="ARBA" id="ARBA00022989"/>
    </source>
</evidence>
<comment type="caution">
    <text evidence="7">The sequence shown here is derived from an EMBL/GenBank/DDBJ whole genome shotgun (WGS) entry which is preliminary data.</text>
</comment>
<keyword evidence="2 6" id="KW-0812">Transmembrane</keyword>
<protein>
    <recommendedName>
        <fullName evidence="9">Cell division protein</fullName>
    </recommendedName>
</protein>
<dbReference type="NCBIfam" id="NF038403">
    <property type="entry name" value="perm_prefix_1"/>
    <property type="match status" value="1"/>
</dbReference>
<dbReference type="Pfam" id="PF01098">
    <property type="entry name" value="FTSW_RODA_SPOVE"/>
    <property type="match status" value="1"/>
</dbReference>
<dbReference type="InterPro" id="IPR047928">
    <property type="entry name" value="Perm_prefix_1"/>
</dbReference>
<keyword evidence="5 6" id="KW-0472">Membrane</keyword>
<evidence type="ECO:0000256" key="5">
    <source>
        <dbReference type="ARBA" id="ARBA00023136"/>
    </source>
</evidence>
<feature type="transmembrane region" description="Helical" evidence="6">
    <location>
        <begin position="384"/>
        <end position="403"/>
    </location>
</feature>
<sequence>MESFQRRGGFGTGGGRRMMEQRKKLDNYLDRVCAEVRAKGMHREIREELSGHFQDLMLERQQLGATEEEAQQYAIAQMGDPQVIGRDLHRIHKPRIPWGLLTAVMMLSAVSLLGMGAIEAGTSFNPALSDLTMRQTVYIILGIAVMTGMYFVNFKLLQRASGFIYAAALMAIVASLLLGQLINGNRHYVGFLGLYFDLVGYSPYIFVVALTGIWTSHSFMLKWRRRTRELAEVALLLLPAVIYAAIRSLPELVVYLAVSLTLYVWITRRWITAGLMVITFVSGGAIYVWNNLNLRDRVIGAINHNYMLNGPGYLNRRIHETITSAGWRGYGFGGAEEGLPYAYSDLFPVFLVQCFGWAGGMLFIAAVGWFVLKMISYTRAVRDTYGRMLILALALMLAIRLAYGLSILSGRMPITAIPFPFLSYGQHVFIEFAAVGLLMGVYRRKDMLPADTSLDLTMDA</sequence>
<gene>
    <name evidence="7" type="ORF">GC101_24235</name>
</gene>
<evidence type="ECO:0008006" key="9">
    <source>
        <dbReference type="Google" id="ProtNLM"/>
    </source>
</evidence>
<keyword evidence="4 6" id="KW-1133">Transmembrane helix</keyword>
<feature type="transmembrane region" description="Helical" evidence="6">
    <location>
        <begin position="230"/>
        <end position="246"/>
    </location>
</feature>
<evidence type="ECO:0000256" key="2">
    <source>
        <dbReference type="ARBA" id="ARBA00022692"/>
    </source>
</evidence>
<keyword evidence="8" id="KW-1185">Reference proteome</keyword>
<keyword evidence="3" id="KW-0133">Cell shape</keyword>
<dbReference type="PANTHER" id="PTHR30474">
    <property type="entry name" value="CELL CYCLE PROTEIN"/>
    <property type="match status" value="1"/>
</dbReference>
<feature type="transmembrane region" description="Helical" evidence="6">
    <location>
        <begin position="163"/>
        <end position="182"/>
    </location>
</feature>
<feature type="transmembrane region" description="Helical" evidence="6">
    <location>
        <begin position="423"/>
        <end position="442"/>
    </location>
</feature>
<evidence type="ECO:0000256" key="3">
    <source>
        <dbReference type="ARBA" id="ARBA00022960"/>
    </source>
</evidence>
<evidence type="ECO:0000256" key="6">
    <source>
        <dbReference type="SAM" id="Phobius"/>
    </source>
</evidence>
<dbReference type="PANTHER" id="PTHR30474:SF1">
    <property type="entry name" value="PEPTIDOGLYCAN GLYCOSYLTRANSFERASE MRDB"/>
    <property type="match status" value="1"/>
</dbReference>
<feature type="transmembrane region" description="Helical" evidence="6">
    <location>
        <begin position="96"/>
        <end position="118"/>
    </location>
</feature>
<evidence type="ECO:0000313" key="7">
    <source>
        <dbReference type="EMBL" id="NOU81977.1"/>
    </source>
</evidence>